<evidence type="ECO:0000259" key="8">
    <source>
        <dbReference type="Pfam" id="PF01694"/>
    </source>
</evidence>
<evidence type="ECO:0000313" key="9">
    <source>
        <dbReference type="EMBL" id="MBB6645869.1"/>
    </source>
</evidence>
<evidence type="ECO:0000313" key="10">
    <source>
        <dbReference type="Proteomes" id="UP000546257"/>
    </source>
</evidence>
<feature type="transmembrane region" description="Helical" evidence="7">
    <location>
        <begin position="110"/>
        <end position="128"/>
    </location>
</feature>
<dbReference type="GO" id="GO:0004252">
    <property type="term" value="F:serine-type endopeptidase activity"/>
    <property type="evidence" value="ECO:0007669"/>
    <property type="project" value="InterPro"/>
</dbReference>
<dbReference type="SUPFAM" id="SSF144091">
    <property type="entry name" value="Rhomboid-like"/>
    <property type="match status" value="1"/>
</dbReference>
<dbReference type="Proteomes" id="UP000546257">
    <property type="component" value="Unassembled WGS sequence"/>
</dbReference>
<evidence type="ECO:0000256" key="4">
    <source>
        <dbReference type="ARBA" id="ARBA00022801"/>
    </source>
</evidence>
<keyword evidence="6 7" id="KW-0472">Membrane</keyword>
<dbReference type="Gene3D" id="1.20.1540.10">
    <property type="entry name" value="Rhomboid-like"/>
    <property type="match status" value="1"/>
</dbReference>
<dbReference type="Pfam" id="PF01694">
    <property type="entry name" value="Rhomboid"/>
    <property type="match status" value="1"/>
</dbReference>
<evidence type="ECO:0000256" key="6">
    <source>
        <dbReference type="ARBA" id="ARBA00023136"/>
    </source>
</evidence>
<gene>
    <name evidence="9" type="ORF">H5V44_06135</name>
</gene>
<evidence type="ECO:0000256" key="7">
    <source>
        <dbReference type="SAM" id="Phobius"/>
    </source>
</evidence>
<accession>A0A7J9SIA9</accession>
<dbReference type="GO" id="GO:0016020">
    <property type="term" value="C:membrane"/>
    <property type="evidence" value="ECO:0007669"/>
    <property type="project" value="UniProtKB-SubCell"/>
</dbReference>
<dbReference type="InterPro" id="IPR035952">
    <property type="entry name" value="Rhomboid-like_sf"/>
</dbReference>
<keyword evidence="9" id="KW-0645">Protease</keyword>
<organism evidence="9 10">
    <name type="scientific">Halobellus ruber</name>
    <dbReference type="NCBI Taxonomy" id="2761102"/>
    <lineage>
        <taxon>Archaea</taxon>
        <taxon>Methanobacteriati</taxon>
        <taxon>Methanobacteriota</taxon>
        <taxon>Stenosarchaea group</taxon>
        <taxon>Halobacteria</taxon>
        <taxon>Halobacteriales</taxon>
        <taxon>Haloferacaceae</taxon>
        <taxon>Halobellus</taxon>
    </lineage>
</organism>
<sequence length="220" mass="23014">MPPERGPDERVADIVAGGREVASEFRELEAPVTRSVVSVVVFVFVGQALAGLKTGMTIPALVRYLFAEHAVVAWTLSPVLHYGGLHFLFNVVTIWGVGAIVEQTLSRRRYVSLLVLAAVGSTAASYLAKAPFGAVQTSTYGSSGIAYAVATYSVARESEHGVSDLQELASTDGIARIAGMIAILLVAYDIAAGPYAAANWFNGSHLGGAVVGLVSGQYLS</sequence>
<evidence type="ECO:0000256" key="1">
    <source>
        <dbReference type="ARBA" id="ARBA00004141"/>
    </source>
</evidence>
<dbReference type="InterPro" id="IPR022764">
    <property type="entry name" value="Peptidase_S54_rhomboid_dom"/>
</dbReference>
<dbReference type="EMBL" id="JACKXD010000002">
    <property type="protein sequence ID" value="MBB6645869.1"/>
    <property type="molecule type" value="Genomic_DNA"/>
</dbReference>
<comment type="caution">
    <text evidence="9">The sequence shown here is derived from an EMBL/GenBank/DDBJ whole genome shotgun (WGS) entry which is preliminary data.</text>
</comment>
<dbReference type="AlphaFoldDB" id="A0A7J9SIA9"/>
<keyword evidence="5 7" id="KW-1133">Transmembrane helix</keyword>
<dbReference type="RefSeq" id="WP_185192235.1">
    <property type="nucleotide sequence ID" value="NZ_JACKXD010000002.1"/>
</dbReference>
<evidence type="ECO:0000256" key="5">
    <source>
        <dbReference type="ARBA" id="ARBA00022989"/>
    </source>
</evidence>
<comment type="subcellular location">
    <subcellularLocation>
        <location evidence="1">Membrane</location>
        <topology evidence="1">Multi-pass membrane protein</topology>
    </subcellularLocation>
</comment>
<protein>
    <submittedName>
        <fullName evidence="9">Rhomboid family intramembrane serine protease</fullName>
    </submittedName>
</protein>
<name>A0A7J9SIA9_9EURY</name>
<proteinExistence type="inferred from homology"/>
<dbReference type="PANTHER" id="PTHR43731:SF14">
    <property type="entry name" value="PRESENILIN-ASSOCIATED RHOMBOID-LIKE PROTEIN, MITOCHONDRIAL"/>
    <property type="match status" value="1"/>
</dbReference>
<comment type="similarity">
    <text evidence="2">Belongs to the peptidase S54 family.</text>
</comment>
<keyword evidence="3 7" id="KW-0812">Transmembrane</keyword>
<evidence type="ECO:0000256" key="3">
    <source>
        <dbReference type="ARBA" id="ARBA00022692"/>
    </source>
</evidence>
<keyword evidence="4" id="KW-0378">Hydrolase</keyword>
<feature type="transmembrane region" description="Helical" evidence="7">
    <location>
        <begin position="36"/>
        <end position="62"/>
    </location>
</feature>
<dbReference type="PANTHER" id="PTHR43731">
    <property type="entry name" value="RHOMBOID PROTEASE"/>
    <property type="match status" value="1"/>
</dbReference>
<reference evidence="9 10" key="1">
    <citation type="submission" date="2020-08" db="EMBL/GenBank/DDBJ databases">
        <authorList>
            <person name="Seo M.-J."/>
        </authorList>
    </citation>
    <scope>NUCLEOTIDE SEQUENCE [LARGE SCALE GENOMIC DNA]</scope>
    <source>
        <strain evidence="9 10">MBLA0160</strain>
    </source>
</reference>
<evidence type="ECO:0000256" key="2">
    <source>
        <dbReference type="ARBA" id="ARBA00009045"/>
    </source>
</evidence>
<dbReference type="InterPro" id="IPR050925">
    <property type="entry name" value="Rhomboid_protease_S54"/>
</dbReference>
<keyword evidence="10" id="KW-1185">Reference proteome</keyword>
<feature type="domain" description="Peptidase S54 rhomboid" evidence="8">
    <location>
        <begin position="72"/>
        <end position="219"/>
    </location>
</feature>
<dbReference type="GO" id="GO:0006508">
    <property type="term" value="P:proteolysis"/>
    <property type="evidence" value="ECO:0007669"/>
    <property type="project" value="UniProtKB-KW"/>
</dbReference>
<feature type="transmembrane region" description="Helical" evidence="7">
    <location>
        <begin position="82"/>
        <end position="101"/>
    </location>
</feature>
<feature type="transmembrane region" description="Helical" evidence="7">
    <location>
        <begin position="173"/>
        <end position="191"/>
    </location>
</feature>